<evidence type="ECO:0008006" key="3">
    <source>
        <dbReference type="Google" id="ProtNLM"/>
    </source>
</evidence>
<name>A0A9Q1G502_SYNKA</name>
<dbReference type="PANTHER" id="PTHR47331">
    <property type="entry name" value="PHD-TYPE DOMAIN-CONTAINING PROTEIN"/>
    <property type="match status" value="1"/>
</dbReference>
<comment type="caution">
    <text evidence="1">The sequence shown here is derived from an EMBL/GenBank/DDBJ whole genome shotgun (WGS) entry which is preliminary data.</text>
</comment>
<dbReference type="SUPFAM" id="SSF56672">
    <property type="entry name" value="DNA/RNA polymerases"/>
    <property type="match status" value="1"/>
</dbReference>
<dbReference type="OrthoDB" id="10064741at2759"/>
<gene>
    <name evidence="1" type="ORF">SKAU_G00062030</name>
</gene>
<dbReference type="InterPro" id="IPR043502">
    <property type="entry name" value="DNA/RNA_pol_sf"/>
</dbReference>
<accession>A0A9Q1G502</accession>
<sequence>MVDTYAVLDDGSERTMLLPAAAQKLGLGGSPEILALRTIRQDVQTLHGASVSFKVSPLSQPQKTFHISRAFTAKCLGLADQSYPLASLQRRYKHLEGLPLQPFDRVRPLLLIGTDNPHLITPIERVRLGPPGGPAAIKSRLGWTLQGPVKVVEQHLQPTQCLLTTAGGPLSVELMKNVEKLRQVDIMPYRSEKLVTQSREDQEAIKLLEAKAARVEVNGVHRYATSLLRRKDTPTFQAIKEAVMPSLRSTERKDPERAHRKEISKLDVAGSAVKIPAEAVSQTKESWYIPHHLRRPPDTYEWQVLPFGTTCSPCCATFALQRHVIDHSQPGEDVRSSVEQSFYVNNCLQSLPSAGEAKRLVDKMRELLASGGYEVRQWSSNVPGVVNHLPEEARSDNIELWLSQDQADMQESTLGLSWHCPSNTLGYKHRSESHGVPTMRNVYRVLARQYDPLGFIIPFTM</sequence>
<keyword evidence="2" id="KW-1185">Reference proteome</keyword>
<reference evidence="1" key="1">
    <citation type="journal article" date="2023" name="Science">
        <title>Genome structures resolve the early diversification of teleost fishes.</title>
        <authorList>
            <person name="Parey E."/>
            <person name="Louis A."/>
            <person name="Montfort J."/>
            <person name="Bouchez O."/>
            <person name="Roques C."/>
            <person name="Iampietro C."/>
            <person name="Lluch J."/>
            <person name="Castinel A."/>
            <person name="Donnadieu C."/>
            <person name="Desvignes T."/>
            <person name="Floi Bucao C."/>
            <person name="Jouanno E."/>
            <person name="Wen M."/>
            <person name="Mejri S."/>
            <person name="Dirks R."/>
            <person name="Jansen H."/>
            <person name="Henkel C."/>
            <person name="Chen W.J."/>
            <person name="Zahm M."/>
            <person name="Cabau C."/>
            <person name="Klopp C."/>
            <person name="Thompson A.W."/>
            <person name="Robinson-Rechavi M."/>
            <person name="Braasch I."/>
            <person name="Lecointre G."/>
            <person name="Bobe J."/>
            <person name="Postlethwait J.H."/>
            <person name="Berthelot C."/>
            <person name="Roest Crollius H."/>
            <person name="Guiguen Y."/>
        </authorList>
    </citation>
    <scope>NUCLEOTIDE SEQUENCE</scope>
    <source>
        <strain evidence="1">WJC10195</strain>
    </source>
</reference>
<protein>
    <recommendedName>
        <fullName evidence="3">Peptidase A2 domain-containing protein</fullName>
    </recommendedName>
</protein>
<proteinExistence type="predicted"/>
<evidence type="ECO:0000313" key="2">
    <source>
        <dbReference type="Proteomes" id="UP001152622"/>
    </source>
</evidence>
<organism evidence="1 2">
    <name type="scientific">Synaphobranchus kaupii</name>
    <name type="common">Kaup's arrowtooth eel</name>
    <dbReference type="NCBI Taxonomy" id="118154"/>
    <lineage>
        <taxon>Eukaryota</taxon>
        <taxon>Metazoa</taxon>
        <taxon>Chordata</taxon>
        <taxon>Craniata</taxon>
        <taxon>Vertebrata</taxon>
        <taxon>Euteleostomi</taxon>
        <taxon>Actinopterygii</taxon>
        <taxon>Neopterygii</taxon>
        <taxon>Teleostei</taxon>
        <taxon>Anguilliformes</taxon>
        <taxon>Synaphobranchidae</taxon>
        <taxon>Synaphobranchus</taxon>
    </lineage>
</organism>
<dbReference type="AlphaFoldDB" id="A0A9Q1G502"/>
<dbReference type="Gene3D" id="3.30.70.270">
    <property type="match status" value="1"/>
</dbReference>
<evidence type="ECO:0000313" key="1">
    <source>
        <dbReference type="EMBL" id="KAJ8375623.1"/>
    </source>
</evidence>
<dbReference type="Gene3D" id="3.10.10.10">
    <property type="entry name" value="HIV Type 1 Reverse Transcriptase, subunit A, domain 1"/>
    <property type="match status" value="1"/>
</dbReference>
<dbReference type="EMBL" id="JAINUF010000002">
    <property type="protein sequence ID" value="KAJ8375623.1"/>
    <property type="molecule type" value="Genomic_DNA"/>
</dbReference>
<dbReference type="Proteomes" id="UP001152622">
    <property type="component" value="Chromosome 2"/>
</dbReference>
<dbReference type="PANTHER" id="PTHR47331:SF5">
    <property type="entry name" value="RIBONUCLEASE H"/>
    <property type="match status" value="1"/>
</dbReference>
<dbReference type="InterPro" id="IPR043128">
    <property type="entry name" value="Rev_trsase/Diguanyl_cyclase"/>
</dbReference>